<reference evidence="1 2" key="1">
    <citation type="journal article" date="2014" name="Genome Biol. Evol.">
        <title>Comparative Genomics of the Campylobacter lari Group.</title>
        <authorList>
            <person name="Miller W.G."/>
            <person name="Yee E."/>
            <person name="Chapman M.H."/>
            <person name="Smith T.P."/>
            <person name="Bono J.L."/>
            <person name="Huynh S."/>
            <person name="Parker C.T."/>
            <person name="Vandamme P."/>
            <person name="Luong K."/>
            <person name="Korlach J."/>
        </authorList>
    </citation>
    <scope>NUCLEOTIDE SEQUENCE [LARGE SCALE GENOMIC DNA]</scope>
    <source>
        <strain evidence="1 2">NCTC 12927</strain>
    </source>
</reference>
<dbReference type="RefSeq" id="WP_039649344.1">
    <property type="nucleotide sequence ID" value="NZ_CP007770.1"/>
</dbReference>
<evidence type="ECO:0000313" key="1">
    <source>
        <dbReference type="EMBL" id="AJC87354.1"/>
    </source>
</evidence>
<organism evidence="1 2">
    <name type="scientific">Campylobacter insulaenigrae NCTC 12927</name>
    <dbReference type="NCBI Taxonomy" id="1031564"/>
    <lineage>
        <taxon>Bacteria</taxon>
        <taxon>Pseudomonadati</taxon>
        <taxon>Campylobacterota</taxon>
        <taxon>Epsilonproteobacteria</taxon>
        <taxon>Campylobacterales</taxon>
        <taxon>Campylobacteraceae</taxon>
        <taxon>Campylobacter</taxon>
    </lineage>
</organism>
<dbReference type="STRING" id="1031564.CINS_0355"/>
<dbReference type="GeneID" id="74431170"/>
<sequence>MRIKPAHIPYIANKIILDLVNSSFVKIKDDSQKLIKTAKEILEIDVLNERKLDEKAKELLESQEDEIEFMQIDRKNMFWMIKKKLADEFKFILDKEDRYNNLAHKILENLVNEDLINYNVSENRVKNLIFSSIMTYLREYENLEDLVYEKISNYKRKLIPGSEEYELVFEKLYQEELRKKGLL</sequence>
<dbReference type="InterPro" id="IPR007463">
    <property type="entry name" value="DUF507"/>
</dbReference>
<dbReference type="EMBL" id="CP007770">
    <property type="protein sequence ID" value="AJC87354.1"/>
    <property type="molecule type" value="Genomic_DNA"/>
</dbReference>
<dbReference type="KEGG" id="cis:CINS_0355"/>
<dbReference type="Proteomes" id="UP000031163">
    <property type="component" value="Chromosome"/>
</dbReference>
<evidence type="ECO:0000313" key="2">
    <source>
        <dbReference type="Proteomes" id="UP000031163"/>
    </source>
</evidence>
<accession>A0A0A8H375</accession>
<evidence type="ECO:0008006" key="3">
    <source>
        <dbReference type="Google" id="ProtNLM"/>
    </source>
</evidence>
<gene>
    <name evidence="1" type="ORF">CINS_0355</name>
</gene>
<dbReference type="AlphaFoldDB" id="A0A0A8H375"/>
<proteinExistence type="predicted"/>
<dbReference type="Pfam" id="PF04368">
    <property type="entry name" value="DUF507"/>
    <property type="match status" value="1"/>
</dbReference>
<protein>
    <recommendedName>
        <fullName evidence="3">DUF507 domain protein</fullName>
    </recommendedName>
</protein>
<name>A0A0A8H375_9BACT</name>
<dbReference type="HOGENOM" id="CLU_103381_0_0_7"/>